<protein>
    <submittedName>
        <fullName evidence="1">Uncharacterized protein</fullName>
    </submittedName>
</protein>
<name>A0ACB0LDB9_TRIPR</name>
<dbReference type="Proteomes" id="UP001177021">
    <property type="component" value="Unassembled WGS sequence"/>
</dbReference>
<proteinExistence type="predicted"/>
<accession>A0ACB0LDB9</accession>
<dbReference type="EMBL" id="CASHSV030000513">
    <property type="protein sequence ID" value="CAJ2666361.1"/>
    <property type="molecule type" value="Genomic_DNA"/>
</dbReference>
<gene>
    <name evidence="1" type="ORF">MILVUS5_LOCUS31168</name>
</gene>
<keyword evidence="2" id="KW-1185">Reference proteome</keyword>
<organism evidence="1 2">
    <name type="scientific">Trifolium pratense</name>
    <name type="common">Red clover</name>
    <dbReference type="NCBI Taxonomy" id="57577"/>
    <lineage>
        <taxon>Eukaryota</taxon>
        <taxon>Viridiplantae</taxon>
        <taxon>Streptophyta</taxon>
        <taxon>Embryophyta</taxon>
        <taxon>Tracheophyta</taxon>
        <taxon>Spermatophyta</taxon>
        <taxon>Magnoliopsida</taxon>
        <taxon>eudicotyledons</taxon>
        <taxon>Gunneridae</taxon>
        <taxon>Pentapetalae</taxon>
        <taxon>rosids</taxon>
        <taxon>fabids</taxon>
        <taxon>Fabales</taxon>
        <taxon>Fabaceae</taxon>
        <taxon>Papilionoideae</taxon>
        <taxon>50 kb inversion clade</taxon>
        <taxon>NPAAA clade</taxon>
        <taxon>Hologalegina</taxon>
        <taxon>IRL clade</taxon>
        <taxon>Trifolieae</taxon>
        <taxon>Trifolium</taxon>
    </lineage>
</organism>
<evidence type="ECO:0000313" key="1">
    <source>
        <dbReference type="EMBL" id="CAJ2666361.1"/>
    </source>
</evidence>
<evidence type="ECO:0000313" key="2">
    <source>
        <dbReference type="Proteomes" id="UP001177021"/>
    </source>
</evidence>
<sequence length="72" mass="7993">MDKTIKLASAIILFVFLFFITEVFAGGEFESNPTLTSIKCTSPKDCPDEVIAPNQFITCCLNGFCVKWLLDP</sequence>
<reference evidence="1" key="1">
    <citation type="submission" date="2023-10" db="EMBL/GenBank/DDBJ databases">
        <authorList>
            <person name="Rodriguez Cubillos JULIANA M."/>
            <person name="De Vega J."/>
        </authorList>
    </citation>
    <scope>NUCLEOTIDE SEQUENCE</scope>
</reference>
<comment type="caution">
    <text evidence="1">The sequence shown here is derived from an EMBL/GenBank/DDBJ whole genome shotgun (WGS) entry which is preliminary data.</text>
</comment>